<feature type="binding site" evidence="3">
    <location>
        <position position="13"/>
    </location>
    <ligand>
        <name>substrate</name>
    </ligand>
</feature>
<feature type="binding site" evidence="3">
    <location>
        <position position="69"/>
    </location>
    <ligand>
        <name>substrate</name>
    </ligand>
</feature>
<evidence type="ECO:0000256" key="4">
    <source>
        <dbReference type="NCBIfam" id="TIGR00652"/>
    </source>
</evidence>
<feature type="active site" description="Proton donor" evidence="3">
    <location>
        <position position="78"/>
    </location>
</feature>
<feature type="site" description="Could be important to modulate the pK values of the two catalytic cysteine residues" evidence="3">
    <location>
        <position position="157"/>
    </location>
</feature>
<keyword evidence="3" id="KW-0028">Amino-acid biosynthesis</keyword>
<feature type="binding site" evidence="3">
    <location>
        <position position="155"/>
    </location>
    <ligand>
        <name>substrate</name>
    </ligand>
</feature>
<dbReference type="AlphaFoldDB" id="A0A938YY83"/>
<evidence type="ECO:0000313" key="5">
    <source>
        <dbReference type="EMBL" id="MBN2067543.1"/>
    </source>
</evidence>
<feature type="binding site" evidence="3">
    <location>
        <position position="190"/>
    </location>
    <ligand>
        <name>substrate</name>
    </ligand>
</feature>
<protein>
    <recommendedName>
        <fullName evidence="3 4">Diaminopimelate epimerase</fullName>
        <shortName evidence="3">DAP epimerase</shortName>
        <ecNumber evidence="3 4">5.1.1.7</ecNumber>
    </recommendedName>
    <alternativeName>
        <fullName evidence="3">PLP-independent amino acid racemase</fullName>
    </alternativeName>
</protein>
<evidence type="ECO:0000313" key="6">
    <source>
        <dbReference type="Proteomes" id="UP000809243"/>
    </source>
</evidence>
<accession>A0A938YY83</accession>
<comment type="function">
    <text evidence="3">Catalyzes the stereoinversion of LL-2,6-diaminopimelate (L,L-DAP) to meso-diaminopimelate (meso-DAP), a precursor of L-lysine.</text>
</comment>
<comment type="caution">
    <text evidence="3">Lacks conserved residue(s) required for the propagation of feature annotation.</text>
</comment>
<dbReference type="EMBL" id="JAFGDB010000062">
    <property type="protein sequence ID" value="MBN2067543.1"/>
    <property type="molecule type" value="Genomic_DNA"/>
</dbReference>
<sequence length="273" mass="30220">MIVPFSKLHGLGNDFIVVDELQKQVIEEKDRQYFASKNCKRNFSVGADGLLFLCRPDKSQNDFRMRIFNSDGSEAETCVNGLRCAAFEAFLLNGGKKKEFKVETGAGLVNAKIVRQKGYSADVELELLGGRQFRGKFYLNLGKKSFEYYSVDLGNPHAVVFLKEPVKDFPVEEIGHKFEWNRAFQPERTNTEFVNVISPKSIKMRVHERGACETMACGSGAIASVIAGIETGLLSGSGWVKVEMLGGTVEIKAGKGLFLKGPAKKVFTGSLDW</sequence>
<dbReference type="NCBIfam" id="TIGR00652">
    <property type="entry name" value="DapF"/>
    <property type="match status" value="1"/>
</dbReference>
<dbReference type="HAMAP" id="MF_00197">
    <property type="entry name" value="DAP_epimerase"/>
    <property type="match status" value="1"/>
</dbReference>
<feature type="binding site" evidence="3">
    <location>
        <begin position="218"/>
        <end position="219"/>
    </location>
    <ligand>
        <name>substrate</name>
    </ligand>
</feature>
<feature type="active site" description="Proton acceptor" evidence="3">
    <location>
        <position position="217"/>
    </location>
</feature>
<proteinExistence type="inferred from homology"/>
<keyword evidence="3" id="KW-0457">Lysine biosynthesis</keyword>
<dbReference type="SUPFAM" id="SSF54506">
    <property type="entry name" value="Diaminopimelate epimerase-like"/>
    <property type="match status" value="2"/>
</dbReference>
<reference evidence="5" key="1">
    <citation type="submission" date="2021-01" db="EMBL/GenBank/DDBJ databases">
        <title>Active Sulfur Cycling in an Early Earth Analoge.</title>
        <authorList>
            <person name="Hahn C.R."/>
            <person name="Youssef N.H."/>
            <person name="Elshahed M."/>
        </authorList>
    </citation>
    <scope>NUCLEOTIDE SEQUENCE</scope>
    <source>
        <strain evidence="5">Zod_Metabat.1151</strain>
    </source>
</reference>
<name>A0A938YY83_9ARCH</name>
<evidence type="ECO:0000256" key="3">
    <source>
        <dbReference type="HAMAP-Rule" id="MF_00197"/>
    </source>
</evidence>
<dbReference type="PANTHER" id="PTHR31689">
    <property type="entry name" value="DIAMINOPIMELATE EPIMERASE, CHLOROPLASTIC"/>
    <property type="match status" value="1"/>
</dbReference>
<comment type="caution">
    <text evidence="5">The sequence shown here is derived from an EMBL/GenBank/DDBJ whole genome shotgun (WGS) entry which is preliminary data.</text>
</comment>
<dbReference type="GO" id="GO:0009089">
    <property type="term" value="P:lysine biosynthetic process via diaminopimelate"/>
    <property type="evidence" value="ECO:0007669"/>
    <property type="project" value="UniProtKB-UniRule"/>
</dbReference>
<comment type="catalytic activity">
    <reaction evidence="3">
        <text>(2S,6S)-2,6-diaminopimelate = meso-2,6-diaminopimelate</text>
        <dbReference type="Rhea" id="RHEA:15393"/>
        <dbReference type="ChEBI" id="CHEBI:57609"/>
        <dbReference type="ChEBI" id="CHEBI:57791"/>
        <dbReference type="EC" id="5.1.1.7"/>
    </reaction>
</comment>
<dbReference type="Proteomes" id="UP000809243">
    <property type="component" value="Unassembled WGS sequence"/>
</dbReference>
<organism evidence="5 6">
    <name type="scientific">Candidatus Iainarchaeum sp</name>
    <dbReference type="NCBI Taxonomy" id="3101447"/>
    <lineage>
        <taxon>Archaea</taxon>
        <taxon>Candidatus Iainarchaeota</taxon>
        <taxon>Candidatus Iainarchaeia</taxon>
        <taxon>Candidatus Iainarchaeales</taxon>
        <taxon>Candidatus Iainarchaeaceae</taxon>
        <taxon>Candidatus Iainarchaeum</taxon>
    </lineage>
</organism>
<comment type="subcellular location">
    <subcellularLocation>
        <location evidence="3">Cytoplasm</location>
    </subcellularLocation>
</comment>
<keyword evidence="2 3" id="KW-0413">Isomerase</keyword>
<dbReference type="Gene3D" id="3.10.310.10">
    <property type="entry name" value="Diaminopimelate Epimerase, Chain A, domain 1"/>
    <property type="match status" value="2"/>
</dbReference>
<evidence type="ECO:0000256" key="2">
    <source>
        <dbReference type="ARBA" id="ARBA00023235"/>
    </source>
</evidence>
<dbReference type="GO" id="GO:0008837">
    <property type="term" value="F:diaminopimelate epimerase activity"/>
    <property type="evidence" value="ECO:0007669"/>
    <property type="project" value="UniProtKB-UniRule"/>
</dbReference>
<evidence type="ECO:0000256" key="1">
    <source>
        <dbReference type="ARBA" id="ARBA00010219"/>
    </source>
</evidence>
<feature type="site" description="Could be important to modulate the pK values of the two catalytic cysteine residues" evidence="3">
    <location>
        <position position="208"/>
    </location>
</feature>
<feature type="binding site" evidence="3">
    <location>
        <begin position="208"/>
        <end position="209"/>
    </location>
    <ligand>
        <name>substrate</name>
    </ligand>
</feature>
<keyword evidence="3" id="KW-0963">Cytoplasm</keyword>
<gene>
    <name evidence="3 5" type="primary">dapF</name>
    <name evidence="5" type="ORF">JW744_03685</name>
</gene>
<comment type="similarity">
    <text evidence="1 3">Belongs to the diaminopimelate epimerase family.</text>
</comment>
<dbReference type="EC" id="5.1.1.7" evidence="3 4"/>
<comment type="pathway">
    <text evidence="3">Amino-acid biosynthesis; L-lysine biosynthesis via DAP pathway; DL-2,6-diaminopimelate from LL-2,6-diaminopimelate: step 1/1.</text>
</comment>
<dbReference type="PANTHER" id="PTHR31689:SF0">
    <property type="entry name" value="DIAMINOPIMELATE EPIMERASE"/>
    <property type="match status" value="1"/>
</dbReference>
<comment type="subunit">
    <text evidence="3">Homodimer.</text>
</comment>
<dbReference type="InterPro" id="IPR001653">
    <property type="entry name" value="DAP_epimerase_DapF"/>
</dbReference>
<dbReference type="GO" id="GO:0005829">
    <property type="term" value="C:cytosol"/>
    <property type="evidence" value="ECO:0007669"/>
    <property type="project" value="TreeGrafter"/>
</dbReference>
<dbReference type="Pfam" id="PF01678">
    <property type="entry name" value="DAP_epimerase"/>
    <property type="match status" value="2"/>
</dbReference>